<dbReference type="Proteomes" id="UP000479114">
    <property type="component" value="Chromosome"/>
</dbReference>
<organism evidence="9 10">
    <name type="scientific">Paenibacillus rhizovicinus</name>
    <dbReference type="NCBI Taxonomy" id="2704463"/>
    <lineage>
        <taxon>Bacteria</taxon>
        <taxon>Bacillati</taxon>
        <taxon>Bacillota</taxon>
        <taxon>Bacilli</taxon>
        <taxon>Bacillales</taxon>
        <taxon>Paenibacillaceae</taxon>
        <taxon>Paenibacillus</taxon>
    </lineage>
</organism>
<dbReference type="Gene3D" id="6.10.340.10">
    <property type="match status" value="1"/>
</dbReference>
<dbReference type="InterPro" id="IPR036890">
    <property type="entry name" value="HATPase_C_sf"/>
</dbReference>
<dbReference type="AlphaFoldDB" id="A0A6C0P368"/>
<evidence type="ECO:0000256" key="7">
    <source>
        <dbReference type="SAM" id="Phobius"/>
    </source>
</evidence>
<evidence type="ECO:0000313" key="9">
    <source>
        <dbReference type="EMBL" id="QHW31102.1"/>
    </source>
</evidence>
<dbReference type="InterPro" id="IPR010559">
    <property type="entry name" value="Sig_transdc_His_kin_internal"/>
</dbReference>
<keyword evidence="10" id="KW-1185">Reference proteome</keyword>
<dbReference type="PANTHER" id="PTHR34220">
    <property type="entry name" value="SENSOR HISTIDINE KINASE YPDA"/>
    <property type="match status" value="1"/>
</dbReference>
<dbReference type="PROSITE" id="PS50885">
    <property type="entry name" value="HAMP"/>
    <property type="match status" value="1"/>
</dbReference>
<keyword evidence="7" id="KW-1133">Transmembrane helix</keyword>
<dbReference type="EMBL" id="CP048286">
    <property type="protein sequence ID" value="QHW31102.1"/>
    <property type="molecule type" value="Genomic_DNA"/>
</dbReference>
<proteinExistence type="predicted"/>
<name>A0A6C0P368_9BACL</name>
<keyword evidence="3" id="KW-0597">Phosphoprotein</keyword>
<dbReference type="SUPFAM" id="SSF55874">
    <property type="entry name" value="ATPase domain of HSP90 chaperone/DNA topoisomerase II/histidine kinase"/>
    <property type="match status" value="1"/>
</dbReference>
<feature type="domain" description="HAMP" evidence="8">
    <location>
        <begin position="309"/>
        <end position="361"/>
    </location>
</feature>
<evidence type="ECO:0000313" key="10">
    <source>
        <dbReference type="Proteomes" id="UP000479114"/>
    </source>
</evidence>
<dbReference type="Pfam" id="PF02518">
    <property type="entry name" value="HATPase_c"/>
    <property type="match status" value="1"/>
</dbReference>
<dbReference type="InterPro" id="IPR003660">
    <property type="entry name" value="HAMP_dom"/>
</dbReference>
<evidence type="ECO:0000256" key="5">
    <source>
        <dbReference type="ARBA" id="ARBA00022777"/>
    </source>
</evidence>
<evidence type="ECO:0000256" key="4">
    <source>
        <dbReference type="ARBA" id="ARBA00022679"/>
    </source>
</evidence>
<reference evidence="9 10" key="1">
    <citation type="submission" date="2020-02" db="EMBL/GenBank/DDBJ databases">
        <title>Paenibacillus sp. nov., isolated from rhizosphere soil of tomato.</title>
        <authorList>
            <person name="Weon H.-Y."/>
            <person name="Lee S.A."/>
        </authorList>
    </citation>
    <scope>NUCLEOTIDE SEQUENCE [LARGE SCALE GENOMIC DNA]</scope>
    <source>
        <strain evidence="9 10">14171R-81</strain>
    </source>
</reference>
<dbReference type="GO" id="GO:0000155">
    <property type="term" value="F:phosphorelay sensor kinase activity"/>
    <property type="evidence" value="ECO:0007669"/>
    <property type="project" value="InterPro"/>
</dbReference>
<protein>
    <submittedName>
        <fullName evidence="9">HAMP domain-containing protein</fullName>
    </submittedName>
</protein>
<dbReference type="KEGG" id="prz:GZH47_09705"/>
<evidence type="ECO:0000259" key="8">
    <source>
        <dbReference type="PROSITE" id="PS50885"/>
    </source>
</evidence>
<dbReference type="SMART" id="SM00304">
    <property type="entry name" value="HAMP"/>
    <property type="match status" value="1"/>
</dbReference>
<sequence length="574" mass="64878">MNPMRLTIFHKIALVILLLLVPILMLYSYSNRVSENVVKDEIRKSLISRLTYLQNRLNTQVIHLSLSAMRLSGDPSLATLNSPDSFKSHFDMLQFKSELQERIAVQSNTTEWPTDLAVYFPASGQVVSPGPEIAFDGRYIANRVDKLWKAWPKSGAIGSGYDFYYYAVSPYSAYANPLQANNIVEIRFSSSNLVRMLDEYKGAGRSDPFLSDGKNGLIANSTVDQGLAYDVMRELSNRPAQDQLSFQFDIGGRSYLVNSIRNAALGWTLVDYVPMEQVLRPIKTSNRMFYISSGLLLLLAIAAVFLLYRNVQIPMKELMRSLQRIKRGDFSARIEIRSGTEFEFLFQRFNEMSSQIGDLIQHVYREQLTARDAQFKQLQSQINPHFLYNCLYFIVNMVRLGKDEAAEQMAVSLGDYFKYTTRLERSDATLSEEIGLIENYLNIQTLRMRRIQFVIDIPEAMHELEIPRLLLQPIVENSVIHGIEPKLGGGEIRITGSLTGSTARIAVEDSGVGLTAERMAELTRRLSEPVTSGTGYGVWNVNQRLMLKFGAGAGVTYEHAESGGLRVVLTWKYA</sequence>
<dbReference type="InterPro" id="IPR003594">
    <property type="entry name" value="HATPase_dom"/>
</dbReference>
<comment type="subcellular location">
    <subcellularLocation>
        <location evidence="1">Cell membrane</location>
        <topology evidence="1">Multi-pass membrane protein</topology>
    </subcellularLocation>
</comment>
<keyword evidence="6 7" id="KW-0472">Membrane</keyword>
<keyword evidence="4" id="KW-0808">Transferase</keyword>
<dbReference type="Pfam" id="PF00672">
    <property type="entry name" value="HAMP"/>
    <property type="match status" value="1"/>
</dbReference>
<dbReference type="PANTHER" id="PTHR34220:SF7">
    <property type="entry name" value="SENSOR HISTIDINE KINASE YPDA"/>
    <property type="match status" value="1"/>
</dbReference>
<gene>
    <name evidence="9" type="ORF">GZH47_09705</name>
</gene>
<dbReference type="Pfam" id="PF06580">
    <property type="entry name" value="His_kinase"/>
    <property type="match status" value="1"/>
</dbReference>
<accession>A0A6C0P368</accession>
<dbReference type="SUPFAM" id="SSF158472">
    <property type="entry name" value="HAMP domain-like"/>
    <property type="match status" value="1"/>
</dbReference>
<keyword evidence="7" id="KW-0812">Transmembrane</keyword>
<keyword evidence="5" id="KW-0418">Kinase</keyword>
<dbReference type="InterPro" id="IPR050640">
    <property type="entry name" value="Bact_2-comp_sensor_kinase"/>
</dbReference>
<evidence type="ECO:0000256" key="3">
    <source>
        <dbReference type="ARBA" id="ARBA00022553"/>
    </source>
</evidence>
<evidence type="ECO:0000256" key="2">
    <source>
        <dbReference type="ARBA" id="ARBA00022475"/>
    </source>
</evidence>
<dbReference type="SMART" id="SM00387">
    <property type="entry name" value="HATPase_c"/>
    <property type="match status" value="1"/>
</dbReference>
<dbReference type="GO" id="GO:0005886">
    <property type="term" value="C:plasma membrane"/>
    <property type="evidence" value="ECO:0007669"/>
    <property type="project" value="UniProtKB-SubCell"/>
</dbReference>
<dbReference type="CDD" id="cd06225">
    <property type="entry name" value="HAMP"/>
    <property type="match status" value="1"/>
</dbReference>
<feature type="transmembrane region" description="Helical" evidence="7">
    <location>
        <begin position="288"/>
        <end position="308"/>
    </location>
</feature>
<dbReference type="Gene3D" id="3.30.565.10">
    <property type="entry name" value="Histidine kinase-like ATPase, C-terminal domain"/>
    <property type="match status" value="1"/>
</dbReference>
<evidence type="ECO:0000256" key="6">
    <source>
        <dbReference type="ARBA" id="ARBA00023136"/>
    </source>
</evidence>
<feature type="transmembrane region" description="Helical" evidence="7">
    <location>
        <begin position="12"/>
        <end position="29"/>
    </location>
</feature>
<dbReference type="RefSeq" id="WP_162639911.1">
    <property type="nucleotide sequence ID" value="NZ_CP048286.1"/>
</dbReference>
<evidence type="ECO:0000256" key="1">
    <source>
        <dbReference type="ARBA" id="ARBA00004651"/>
    </source>
</evidence>
<keyword evidence="2" id="KW-1003">Cell membrane</keyword>